<evidence type="ECO:0000256" key="2">
    <source>
        <dbReference type="ARBA" id="ARBA00023136"/>
    </source>
</evidence>
<evidence type="ECO:0000313" key="6">
    <source>
        <dbReference type="Proteomes" id="UP000503462"/>
    </source>
</evidence>
<evidence type="ECO:0000256" key="1">
    <source>
        <dbReference type="ARBA" id="ARBA00022593"/>
    </source>
</evidence>
<dbReference type="EMBL" id="CP051139">
    <property type="protein sequence ID" value="QIW94541.1"/>
    <property type="molecule type" value="Genomic_DNA"/>
</dbReference>
<dbReference type="AlphaFoldDB" id="A0A6H0XIK3"/>
<organism evidence="5 6">
    <name type="scientific">Peltaster fructicola</name>
    <dbReference type="NCBI Taxonomy" id="286661"/>
    <lineage>
        <taxon>Eukaryota</taxon>
        <taxon>Fungi</taxon>
        <taxon>Dikarya</taxon>
        <taxon>Ascomycota</taxon>
        <taxon>Pezizomycotina</taxon>
        <taxon>Dothideomycetes</taxon>
        <taxon>Dothideomycetes incertae sedis</taxon>
        <taxon>Peltaster</taxon>
    </lineage>
</organism>
<reference evidence="5 6" key="1">
    <citation type="journal article" date="2016" name="Sci. Rep.">
        <title>Peltaster fructicola genome reveals evolution from an invasive phytopathogen to an ectophytic parasite.</title>
        <authorList>
            <person name="Xu C."/>
            <person name="Chen H."/>
            <person name="Gleason M.L."/>
            <person name="Xu J.R."/>
            <person name="Liu H."/>
            <person name="Zhang R."/>
            <person name="Sun G."/>
        </authorList>
    </citation>
    <scope>NUCLEOTIDE SEQUENCE [LARGE SCALE GENOMIC DNA]</scope>
    <source>
        <strain evidence="5 6">LNHT1506</strain>
    </source>
</reference>
<comment type="subcellular location">
    <subcellularLocation>
        <location evidence="4">Peroxisome membrane</location>
    </subcellularLocation>
</comment>
<dbReference type="InterPro" id="IPR008733">
    <property type="entry name" value="PEX11"/>
</dbReference>
<evidence type="ECO:0000256" key="3">
    <source>
        <dbReference type="ARBA" id="ARBA00023140"/>
    </source>
</evidence>
<dbReference type="PANTHER" id="PTHR12652">
    <property type="entry name" value="PEROXISOMAL BIOGENESIS FACTOR 11"/>
    <property type="match status" value="1"/>
</dbReference>
<keyword evidence="2" id="KW-0472">Membrane</keyword>
<keyword evidence="3" id="KW-0576">Peroxisome</keyword>
<dbReference type="OrthoDB" id="10005898at2759"/>
<proteinExistence type="predicted"/>
<dbReference type="Proteomes" id="UP000503462">
    <property type="component" value="Chromosome 1"/>
</dbReference>
<keyword evidence="6" id="KW-1185">Reference proteome</keyword>
<dbReference type="Pfam" id="PF05648">
    <property type="entry name" value="PEX11"/>
    <property type="match status" value="1"/>
</dbReference>
<protein>
    <submittedName>
        <fullName evidence="5">Uncharacterized protein</fullName>
    </submittedName>
</protein>
<dbReference type="PANTHER" id="PTHR12652:SF25">
    <property type="entry name" value="MICROBODY (PEROXISOME) PROLIFERATION PROTEIN PEROXIN 11C (EUROFUNG)"/>
    <property type="match status" value="1"/>
</dbReference>
<evidence type="ECO:0000313" key="5">
    <source>
        <dbReference type="EMBL" id="QIW94541.1"/>
    </source>
</evidence>
<sequence length="275" mass="30891">MSSKDHHKNNGIITSALLAADRNILRVEKLFSTPAGIDVTLSLTYYVLRFTHARLLERLSKQYERLAVDFAAKASGALVPGDTVIATIEAPQTKLSETCTTVKTAAGAISDFRAFTRLWGLLGIYSWARGTYLEPPKDEIIRAIIWVQIFAGFWYAVLENGAYLVTKGVLRGPKWSVREEKWYRWSSSAWLVHIVLEAARMLRAKQLEADSKDAVKSREADRQWQLDFYRNASWAPLAYHWSVPDGQSPVTETYLGLLGAFPGIVRLRGLWAATA</sequence>
<dbReference type="GO" id="GO:0016559">
    <property type="term" value="P:peroxisome fission"/>
    <property type="evidence" value="ECO:0007669"/>
    <property type="project" value="InterPro"/>
</dbReference>
<name>A0A6H0XIK3_9PEZI</name>
<gene>
    <name evidence="5" type="ORF">AMS68_000059</name>
</gene>
<evidence type="ECO:0000256" key="4">
    <source>
        <dbReference type="ARBA" id="ARBA00046271"/>
    </source>
</evidence>
<accession>A0A6H0XIK3</accession>
<keyword evidence="1" id="KW-0962">Peroxisome biogenesis</keyword>
<dbReference type="GO" id="GO:0005778">
    <property type="term" value="C:peroxisomal membrane"/>
    <property type="evidence" value="ECO:0007669"/>
    <property type="project" value="UniProtKB-SubCell"/>
</dbReference>